<dbReference type="Proteomes" id="UP001341840">
    <property type="component" value="Unassembled WGS sequence"/>
</dbReference>
<dbReference type="PANTHER" id="PTHR45719">
    <property type="entry name" value="GLYCOSYLTRANSFERASE"/>
    <property type="match status" value="1"/>
</dbReference>
<evidence type="ECO:0000256" key="4">
    <source>
        <dbReference type="ARBA" id="ARBA00023136"/>
    </source>
</evidence>
<comment type="caution">
    <text evidence="6">The sequence shown here is derived from an EMBL/GenBank/DDBJ whole genome shotgun (WGS) entry which is preliminary data.</text>
</comment>
<evidence type="ECO:0000313" key="7">
    <source>
        <dbReference type="Proteomes" id="UP001341840"/>
    </source>
</evidence>
<dbReference type="PANTHER" id="PTHR45719:SF11">
    <property type="entry name" value="OS01G0121800 PROTEIN"/>
    <property type="match status" value="1"/>
</dbReference>
<keyword evidence="7" id="KW-1185">Reference proteome</keyword>
<dbReference type="InterPro" id="IPR044610">
    <property type="entry name" value="GLCAT14A/B/C"/>
</dbReference>
<sequence length="436" mass="49695">MRTPKFPCRGMDYRLLCLLVFGVCFLLFGALFSRLNLQIPNGSSYSKVTNKLQQFNSPKRVVTKGEGYPPSFAYWIIGTKGENKKILRLLKAIYHPRNQYLLQLDDESTESERIDLALSVKSLKVFEAFGNVDVIGNSYAINRMGSSSLSAPLHAAAMLLRMNQDWDWFITLSASDYPLATQDDILHAFTFMPTYLNFIHYTNRTLRNEQRNMNQIVVDPSLHHEKSSPLFFAVESRETPDSFSIFIGSPWVILTRAFMEYCIQGWDNLPRKLLMFFSNVAYPLESYFHTVLCNSPEFQNTTLDMNLRYSLWDTDPTESQLLDMSHYDTMLEDGVAAFARPFGEGDLVLDKIDDLILNRSSDGLVQGEWCSSSSSIDEINDVTESEADEADSVCSIYGNIDSVKPSSYGIKLKSMLDEIVNNREFRTPSCQFYKIG</sequence>
<accession>A0ABU6ZBH5</accession>
<keyword evidence="5" id="KW-0325">Glycoprotein</keyword>
<dbReference type="EMBL" id="JASCZI010271993">
    <property type="protein sequence ID" value="MED6218930.1"/>
    <property type="molecule type" value="Genomic_DNA"/>
</dbReference>
<evidence type="ECO:0000313" key="6">
    <source>
        <dbReference type="EMBL" id="MED6218930.1"/>
    </source>
</evidence>
<evidence type="ECO:0000256" key="1">
    <source>
        <dbReference type="ARBA" id="ARBA00004606"/>
    </source>
</evidence>
<keyword evidence="4" id="KW-0472">Membrane</keyword>
<evidence type="ECO:0000256" key="5">
    <source>
        <dbReference type="ARBA" id="ARBA00023180"/>
    </source>
</evidence>
<dbReference type="InterPro" id="IPR003406">
    <property type="entry name" value="Glyco_trans_14"/>
</dbReference>
<protein>
    <submittedName>
        <fullName evidence="6">Uncharacterized protein</fullName>
    </submittedName>
</protein>
<evidence type="ECO:0000256" key="2">
    <source>
        <dbReference type="ARBA" id="ARBA00022676"/>
    </source>
</evidence>
<organism evidence="6 7">
    <name type="scientific">Stylosanthes scabra</name>
    <dbReference type="NCBI Taxonomy" id="79078"/>
    <lineage>
        <taxon>Eukaryota</taxon>
        <taxon>Viridiplantae</taxon>
        <taxon>Streptophyta</taxon>
        <taxon>Embryophyta</taxon>
        <taxon>Tracheophyta</taxon>
        <taxon>Spermatophyta</taxon>
        <taxon>Magnoliopsida</taxon>
        <taxon>eudicotyledons</taxon>
        <taxon>Gunneridae</taxon>
        <taxon>Pentapetalae</taxon>
        <taxon>rosids</taxon>
        <taxon>fabids</taxon>
        <taxon>Fabales</taxon>
        <taxon>Fabaceae</taxon>
        <taxon>Papilionoideae</taxon>
        <taxon>50 kb inversion clade</taxon>
        <taxon>dalbergioids sensu lato</taxon>
        <taxon>Dalbergieae</taxon>
        <taxon>Pterocarpus clade</taxon>
        <taxon>Stylosanthes</taxon>
    </lineage>
</organism>
<gene>
    <name evidence="6" type="ORF">PIB30_031159</name>
</gene>
<reference evidence="6 7" key="1">
    <citation type="journal article" date="2023" name="Plants (Basel)">
        <title>Bridging the Gap: Combining Genomics and Transcriptomics Approaches to Understand Stylosanthes scabra, an Orphan Legume from the Brazilian Caatinga.</title>
        <authorList>
            <person name="Ferreira-Neto J.R.C."/>
            <person name="da Silva M.D."/>
            <person name="Binneck E."/>
            <person name="de Melo N.F."/>
            <person name="da Silva R.H."/>
            <person name="de Melo A.L.T.M."/>
            <person name="Pandolfi V."/>
            <person name="Bustamante F.O."/>
            <person name="Brasileiro-Vidal A.C."/>
            <person name="Benko-Iseppon A.M."/>
        </authorList>
    </citation>
    <scope>NUCLEOTIDE SEQUENCE [LARGE SCALE GENOMIC DNA]</scope>
    <source>
        <tissue evidence="6">Leaves</tissue>
    </source>
</reference>
<keyword evidence="3" id="KW-0808">Transferase</keyword>
<comment type="subcellular location">
    <subcellularLocation>
        <location evidence="1">Membrane</location>
        <topology evidence="1">Single-pass type II membrane protein</topology>
    </subcellularLocation>
</comment>
<dbReference type="Pfam" id="PF02485">
    <property type="entry name" value="Branch"/>
    <property type="match status" value="1"/>
</dbReference>
<evidence type="ECO:0000256" key="3">
    <source>
        <dbReference type="ARBA" id="ARBA00022679"/>
    </source>
</evidence>
<keyword evidence="2" id="KW-0328">Glycosyltransferase</keyword>
<name>A0ABU6ZBH5_9FABA</name>
<proteinExistence type="predicted"/>